<evidence type="ECO:0000256" key="3">
    <source>
        <dbReference type="ARBA" id="ARBA00022884"/>
    </source>
</evidence>
<organism evidence="11 12">
    <name type="scientific">Candidatus Spechtbacteria bacterium RIFCSPLOWO2_12_FULL_38_22</name>
    <dbReference type="NCBI Taxonomy" id="1802165"/>
    <lineage>
        <taxon>Bacteria</taxon>
        <taxon>Candidatus Spechtiibacteriota</taxon>
    </lineage>
</organism>
<keyword evidence="3 7" id="KW-0694">RNA-binding</keyword>
<dbReference type="Pfam" id="PF00237">
    <property type="entry name" value="Ribosomal_L22"/>
    <property type="match status" value="1"/>
</dbReference>
<comment type="function">
    <text evidence="7 10">This protein binds specifically to 23S rRNA; its binding is stimulated by other ribosomal proteins, e.g., L4, L17, and L20. It is important during the early stages of 50S assembly. It makes multiple contacts with different domains of the 23S rRNA in the assembled 50S subunit and ribosome.</text>
</comment>
<comment type="function">
    <text evidence="7">The globular domain of the protein is located near the polypeptide exit tunnel on the outside of the subunit, while an extended beta-hairpin is found that lines the wall of the exit tunnel in the center of the 70S ribosome.</text>
</comment>
<dbReference type="InterPro" id="IPR036394">
    <property type="entry name" value="Ribosomal_uL22_sf"/>
</dbReference>
<dbReference type="InterPro" id="IPR047867">
    <property type="entry name" value="Ribosomal_uL22_bac/org-type"/>
</dbReference>
<dbReference type="STRING" id="1802165.A3F94_01135"/>
<comment type="caution">
    <text evidence="11">The sequence shown here is derived from an EMBL/GenBank/DDBJ whole genome shotgun (WGS) entry which is preliminary data.</text>
</comment>
<keyword evidence="4 7" id="KW-0689">Ribosomal protein</keyword>
<dbReference type="NCBIfam" id="TIGR01044">
    <property type="entry name" value="rplV_bact"/>
    <property type="match status" value="1"/>
</dbReference>
<evidence type="ECO:0000256" key="4">
    <source>
        <dbReference type="ARBA" id="ARBA00022980"/>
    </source>
</evidence>
<evidence type="ECO:0000256" key="9">
    <source>
        <dbReference type="RuleBase" id="RU004006"/>
    </source>
</evidence>
<dbReference type="GO" id="GO:0006412">
    <property type="term" value="P:translation"/>
    <property type="evidence" value="ECO:0007669"/>
    <property type="project" value="UniProtKB-UniRule"/>
</dbReference>
<dbReference type="Proteomes" id="UP000176770">
    <property type="component" value="Unassembled WGS sequence"/>
</dbReference>
<evidence type="ECO:0000313" key="11">
    <source>
        <dbReference type="EMBL" id="OGZ62168.1"/>
    </source>
</evidence>
<gene>
    <name evidence="7" type="primary">rplV</name>
    <name evidence="11" type="ORF">A3F94_01135</name>
</gene>
<dbReference type="HAMAP" id="MF_01331_B">
    <property type="entry name" value="Ribosomal_uL22_B"/>
    <property type="match status" value="1"/>
</dbReference>
<evidence type="ECO:0000256" key="7">
    <source>
        <dbReference type="HAMAP-Rule" id="MF_01331"/>
    </source>
</evidence>
<dbReference type="GO" id="GO:0022625">
    <property type="term" value="C:cytosolic large ribosomal subunit"/>
    <property type="evidence" value="ECO:0007669"/>
    <property type="project" value="TreeGrafter"/>
</dbReference>
<dbReference type="AlphaFoldDB" id="A0A1G2HJU5"/>
<name>A0A1G2HJU5_9BACT</name>
<keyword evidence="5 7" id="KW-0687">Ribonucleoprotein</keyword>
<evidence type="ECO:0000256" key="10">
    <source>
        <dbReference type="RuleBase" id="RU004008"/>
    </source>
</evidence>
<dbReference type="Gene3D" id="3.90.470.10">
    <property type="entry name" value="Ribosomal protein L22/L17"/>
    <property type="match status" value="1"/>
</dbReference>
<accession>A0A1G2HJU5</accession>
<dbReference type="GO" id="GO:0003735">
    <property type="term" value="F:structural constituent of ribosome"/>
    <property type="evidence" value="ECO:0007669"/>
    <property type="project" value="InterPro"/>
</dbReference>
<evidence type="ECO:0000256" key="1">
    <source>
        <dbReference type="ARBA" id="ARBA00009451"/>
    </source>
</evidence>
<dbReference type="SUPFAM" id="SSF54843">
    <property type="entry name" value="Ribosomal protein L22"/>
    <property type="match status" value="1"/>
</dbReference>
<reference evidence="11 12" key="1">
    <citation type="journal article" date="2016" name="Nat. Commun.">
        <title>Thousands of microbial genomes shed light on interconnected biogeochemical processes in an aquifer system.</title>
        <authorList>
            <person name="Anantharaman K."/>
            <person name="Brown C.T."/>
            <person name="Hug L.A."/>
            <person name="Sharon I."/>
            <person name="Castelle C.J."/>
            <person name="Probst A.J."/>
            <person name="Thomas B.C."/>
            <person name="Singh A."/>
            <person name="Wilkins M.J."/>
            <person name="Karaoz U."/>
            <person name="Brodie E.L."/>
            <person name="Williams K.H."/>
            <person name="Hubbard S.S."/>
            <person name="Banfield J.F."/>
        </authorList>
    </citation>
    <scope>NUCLEOTIDE SEQUENCE [LARGE SCALE GENOMIC DNA]</scope>
</reference>
<dbReference type="InterPro" id="IPR005727">
    <property type="entry name" value="Ribosomal_uL22_bac/chlpt-type"/>
</dbReference>
<evidence type="ECO:0000256" key="2">
    <source>
        <dbReference type="ARBA" id="ARBA00022730"/>
    </source>
</evidence>
<evidence type="ECO:0000256" key="6">
    <source>
        <dbReference type="ARBA" id="ARBA00035207"/>
    </source>
</evidence>
<dbReference type="GO" id="GO:0019843">
    <property type="term" value="F:rRNA binding"/>
    <property type="evidence" value="ECO:0007669"/>
    <property type="project" value="UniProtKB-UniRule"/>
</dbReference>
<evidence type="ECO:0000313" key="12">
    <source>
        <dbReference type="Proteomes" id="UP000176770"/>
    </source>
</evidence>
<dbReference type="PANTHER" id="PTHR13501:SF8">
    <property type="entry name" value="LARGE RIBOSOMAL SUBUNIT PROTEIN UL22M"/>
    <property type="match status" value="1"/>
</dbReference>
<dbReference type="EMBL" id="MHOK01000006">
    <property type="protein sequence ID" value="OGZ62168.1"/>
    <property type="molecule type" value="Genomic_DNA"/>
</dbReference>
<evidence type="ECO:0000256" key="8">
    <source>
        <dbReference type="RuleBase" id="RU004005"/>
    </source>
</evidence>
<comment type="similarity">
    <text evidence="1 7 8">Belongs to the universal ribosomal protein uL22 family.</text>
</comment>
<proteinExistence type="inferred from homology"/>
<comment type="subunit">
    <text evidence="7 9">Part of the 50S ribosomal subunit.</text>
</comment>
<sequence>METFSAKLSNLRIAPRKVRLVADLIRGASATNAQHQLKFSTKKASGPLLKLLNSAMTNAKNLKESTKDEGLYIKDIFVNEGPKLKRHRPRARGVAYQIQKKTSHITLILGEQEKKQDIKKSKSEVNLRRPEIKLEENKKGKTEAVVEK</sequence>
<dbReference type="CDD" id="cd00336">
    <property type="entry name" value="Ribosomal_L22"/>
    <property type="match status" value="1"/>
</dbReference>
<dbReference type="InterPro" id="IPR001063">
    <property type="entry name" value="Ribosomal_uL22"/>
</dbReference>
<protein>
    <recommendedName>
        <fullName evidence="6 7">Large ribosomal subunit protein uL22</fullName>
    </recommendedName>
</protein>
<keyword evidence="2 7" id="KW-0699">rRNA-binding</keyword>
<dbReference type="PANTHER" id="PTHR13501">
    <property type="entry name" value="CHLOROPLAST 50S RIBOSOMAL PROTEIN L22-RELATED"/>
    <property type="match status" value="1"/>
</dbReference>
<evidence type="ECO:0000256" key="5">
    <source>
        <dbReference type="ARBA" id="ARBA00023274"/>
    </source>
</evidence>